<dbReference type="PROSITE" id="PS00636">
    <property type="entry name" value="DNAJ_1"/>
    <property type="match status" value="1"/>
</dbReference>
<dbReference type="Pfam" id="PF00226">
    <property type="entry name" value="DnaJ"/>
    <property type="match status" value="1"/>
</dbReference>
<evidence type="ECO:0000313" key="2">
    <source>
        <dbReference type="EMBL" id="NDV34194.1"/>
    </source>
</evidence>
<dbReference type="SMART" id="SM00271">
    <property type="entry name" value="DnaJ"/>
    <property type="match status" value="1"/>
</dbReference>
<dbReference type="InterPro" id="IPR018253">
    <property type="entry name" value="DnaJ_domain_CS"/>
</dbReference>
<dbReference type="GO" id="GO:0016558">
    <property type="term" value="P:protein import into peroxisome matrix"/>
    <property type="evidence" value="ECO:0007669"/>
    <property type="project" value="TreeGrafter"/>
</dbReference>
<sequence length="306" mass="33760">MTYYEILGVDPKSDQAQIKKAYYLKARECHPDKNPDDPHAEALFKAVGEAYNVLSDVEKRKKYDTLGKEGLSNDASSFNPAALFRMIFGGGAFDDVFGELATSLDSELTPEEKKKKSQEDIDSLKHKLLIKLEPHIHGGLENFKIVVGADLEQKLEVPGAGSILLAVGKIYIEKAKQFQGNLFGLEGFISSVAEVGNYVGNVIEVGRLFWKMSNVEKKIETKGEQDSEFQEKVATLGLRMIWSMGTLQINSIVSKVCEAILDDKSLTPKLVVTRANALRALGEMYVAAASKSGSDLTEEMKKIFKS</sequence>
<name>A0A6B2LB33_9EUKA</name>
<dbReference type="PROSITE" id="PS50076">
    <property type="entry name" value="DNAJ_2"/>
    <property type="match status" value="1"/>
</dbReference>
<dbReference type="GO" id="GO:0005829">
    <property type="term" value="C:cytosol"/>
    <property type="evidence" value="ECO:0007669"/>
    <property type="project" value="TreeGrafter"/>
</dbReference>
<dbReference type="EMBL" id="GIBP01005225">
    <property type="protein sequence ID" value="NDV34194.1"/>
    <property type="molecule type" value="Transcribed_RNA"/>
</dbReference>
<dbReference type="CDD" id="cd06257">
    <property type="entry name" value="DnaJ"/>
    <property type="match status" value="1"/>
</dbReference>
<protein>
    <recommendedName>
        <fullName evidence="1">J domain-containing protein</fullName>
    </recommendedName>
</protein>
<reference evidence="2" key="1">
    <citation type="journal article" date="2020" name="J. Eukaryot. Microbiol.">
        <title>De novo Sequencing, Assembly and Annotation of the Transcriptome for the Free-Living Testate Amoeba Arcella intermedia.</title>
        <authorList>
            <person name="Ribeiro G.M."/>
            <person name="Porfirio-Sousa A.L."/>
            <person name="Maurer-Alcala X.X."/>
            <person name="Katz L.A."/>
            <person name="Lahr D.J.G."/>
        </authorList>
    </citation>
    <scope>NUCLEOTIDE SEQUENCE</scope>
</reference>
<dbReference type="InterPro" id="IPR026894">
    <property type="entry name" value="DnaJ_X"/>
</dbReference>
<feature type="domain" description="J" evidence="1">
    <location>
        <begin position="2"/>
        <end position="67"/>
    </location>
</feature>
<dbReference type="InterPro" id="IPR036869">
    <property type="entry name" value="J_dom_sf"/>
</dbReference>
<dbReference type="Pfam" id="PF14308">
    <property type="entry name" value="DnaJ-X"/>
    <property type="match status" value="1"/>
</dbReference>
<proteinExistence type="predicted"/>
<accession>A0A6B2LB33</accession>
<dbReference type="AlphaFoldDB" id="A0A6B2LB33"/>
<dbReference type="PANTHER" id="PTHR45006:SF1">
    <property type="entry name" value="DNAJ-LIKE PROTEIN 1"/>
    <property type="match status" value="1"/>
</dbReference>
<organism evidence="2">
    <name type="scientific">Arcella intermedia</name>
    <dbReference type="NCBI Taxonomy" id="1963864"/>
    <lineage>
        <taxon>Eukaryota</taxon>
        <taxon>Amoebozoa</taxon>
        <taxon>Tubulinea</taxon>
        <taxon>Elardia</taxon>
        <taxon>Arcellinida</taxon>
        <taxon>Sphaerothecina</taxon>
        <taxon>Arcellidae</taxon>
        <taxon>Arcella</taxon>
    </lineage>
</organism>
<dbReference type="InterPro" id="IPR052814">
    <property type="entry name" value="Peroxisomal_DnaJ"/>
</dbReference>
<dbReference type="InterPro" id="IPR001623">
    <property type="entry name" value="DnaJ_domain"/>
</dbReference>
<dbReference type="PRINTS" id="PR00625">
    <property type="entry name" value="JDOMAIN"/>
</dbReference>
<dbReference type="SUPFAM" id="SSF46565">
    <property type="entry name" value="Chaperone J-domain"/>
    <property type="match status" value="1"/>
</dbReference>
<dbReference type="Gene3D" id="1.10.287.110">
    <property type="entry name" value="DnaJ domain"/>
    <property type="match status" value="1"/>
</dbReference>
<evidence type="ECO:0000259" key="1">
    <source>
        <dbReference type="PROSITE" id="PS50076"/>
    </source>
</evidence>
<dbReference type="PANTHER" id="PTHR45006">
    <property type="entry name" value="DNAJ-LIKE PROTEIN 1"/>
    <property type="match status" value="1"/>
</dbReference>